<keyword evidence="2" id="KW-1185">Reference proteome</keyword>
<evidence type="ECO:0000313" key="2">
    <source>
        <dbReference type="Proteomes" id="UP001652660"/>
    </source>
</evidence>
<feature type="compositionally biased region" description="Low complexity" evidence="1">
    <location>
        <begin position="1214"/>
        <end position="1224"/>
    </location>
</feature>
<dbReference type="Proteomes" id="UP001652660">
    <property type="component" value="Chromosome 2e"/>
</dbReference>
<gene>
    <name evidence="3" type="primary">LOC113733414</name>
</gene>
<protein>
    <submittedName>
        <fullName evidence="3">Protein SHORTAGE IN CHIASMATA 1-like</fullName>
    </submittedName>
</protein>
<organism evidence="2 3">
    <name type="scientific">Coffea arabica</name>
    <name type="common">Arabian coffee</name>
    <dbReference type="NCBI Taxonomy" id="13443"/>
    <lineage>
        <taxon>Eukaryota</taxon>
        <taxon>Viridiplantae</taxon>
        <taxon>Streptophyta</taxon>
        <taxon>Embryophyta</taxon>
        <taxon>Tracheophyta</taxon>
        <taxon>Spermatophyta</taxon>
        <taxon>Magnoliopsida</taxon>
        <taxon>eudicotyledons</taxon>
        <taxon>Gunneridae</taxon>
        <taxon>Pentapetalae</taxon>
        <taxon>asterids</taxon>
        <taxon>lamiids</taxon>
        <taxon>Gentianales</taxon>
        <taxon>Rubiaceae</taxon>
        <taxon>Ixoroideae</taxon>
        <taxon>Gardenieae complex</taxon>
        <taxon>Bertiereae - Coffeeae clade</taxon>
        <taxon>Coffeeae</taxon>
        <taxon>Coffea</taxon>
    </lineage>
</organism>
<sequence>MRTRFLPADCFNSATETLEFLHCSPPHLPPSYTSIHQHLQRCFDDISPLSVSLEIEKLPIGTSLNKFLSNVLPQLINAAEIGDSTDDLSFTGTACSRELQSFCADFMLEVDASQEKDDIASDIKGTNNLNIFQFEIPEKYDLQPQKENVKIFSDIPQLVSNVDMPNLELRMQDFFEIHQAVYSVDDISREYFIEQKADLLEDSGSTRGQLGSCVQKFPVFEIDEASLGIFNDIAMKNELIIFKNIESQKWIQEDEIASNDKVHLDFKEFDLLAYLSNHCSVMHHPEIGVGCSNFLEEIDFVIDKEDPDVGHMLLSHHKTSQDISNFSRNLVLFEEFQFTDLDLYNFIEVFYCLAIKRTAEECDLMFSEAMKFKNFDDLIACNDLILVDDAFRSLPVPILLDCQKPVSVVSVVEKVFSALEPESASTFDCLYLDWHFFEEDYWNSSRYSSCWKAFEEIDTYSIDFTLDSIDNRMLQLDCVLSGGIIDEPNLGENKEILQINLHGISLPPISHEEVASQTQLNEDERKGITGEIQSKNGAAQVNVNVETTTEFNEMDFLLNSHHECGGGRKKCKPHESSIFKDTVLPVVHSGDSLPARDVNQAPLQKWNIKMLQVELSNEILSLIDNFQKSFLGILLSDAELIKDLYPYQDLDDISFLRVRKEEIMDRIKKISAPGTPSLANENIMSLVALSAIKQMAWYLCYYGLHAAQLYIHNLSTNLQGLKSRFSFLQNLIQNMCEQAEKEITKFHPSLSVVQQVLESSLSENGLKVLIVAEPVYWWPLKRLLTSMKISYNESQNFWTNTCKQDKINDFADPTSMISQADCCLVSHEYFSASFPYDKFGVILEYGGSHESSRVSSISSKLDRGPCLYFLKVKLEESGIPKAICCGVDMPKSRGSTMASLFFDAWEDVKGHLHVNLVLNESNNKMEDLLNFVPLEENHNKVPVEAVVGGQECHLKPLHSVSLAMESKEIPTNAPSFPDIVVVNTKNFDKEMVISRRSTYQKILALEKGGAQVVDRDLNLPVDVVLDAANCLAWYNLKNIRKKSSAPDEAFSCLSLYVENIAASILTSLSYAFSSCILVFEGERHFLAGVMESSDKLYAAAASLGIDLQIFCSYSSVMTDEIILSCIEAVIKLTRGLYPKMPDSESLAESFLTAFPSINPLSAHAILTSGSSLIDFLEWSHDCRIHAVQKHKIPHESVALLGLLCQYGEREDSKSGMTDSSSSVSYVPGRIQPGSNSETKKRKCTDDHPKFNIYENELCHFESPTLFPDVRLSPPRASAPRNIWMSENSEIIDECGKPGLTFDDKFFCERKKVEANMMRNYAFGMTEGPPKLEESQKPKYLQHNTNFGVEEILHMAARNRSHRLGKEKSGNQQEDLKGEVIDTNLAAMLRKEIPELNSLSFSPHDVNKDWATGMSRTTRKLSFGSSGLANFPTSAEIDSDLDVWICQSTNEYNSMRKNKNAPDYCSDIHKFSPMHQKGLLHDSMQQKTAIDSYNQRMQEKDSAHCGGTPLWDAIHSGQTPLRESPWTVEFLNRIKEKSRTRQQSLPPGISPPPLGSSTNKSNASKRKSPSILEYYKYQNIGGSKKSIEQRRQKQLVKPSSLPKNEKASHSILPAWTPVDKRAKRTLSFTTIGKGGQSKLTWSDKNSSTLSRKIMQQL</sequence>
<reference evidence="3" key="1">
    <citation type="submission" date="2025-08" db="UniProtKB">
        <authorList>
            <consortium name="RefSeq"/>
        </authorList>
    </citation>
    <scope>IDENTIFICATION</scope>
    <source>
        <tissue evidence="3">Leaves</tissue>
    </source>
</reference>
<name>A0ABM4X0R5_COFAR</name>
<evidence type="ECO:0000256" key="1">
    <source>
        <dbReference type="SAM" id="MobiDB-lite"/>
    </source>
</evidence>
<dbReference type="RefSeq" id="XP_071937618.1">
    <property type="nucleotide sequence ID" value="XM_072081517.1"/>
</dbReference>
<proteinExistence type="predicted"/>
<dbReference type="InterPro" id="IPR038824">
    <property type="entry name" value="SHOC1-like"/>
</dbReference>
<dbReference type="PANTHER" id="PTHR35764">
    <property type="entry name" value="PROTEIN SHORTAGE IN CHIASMATA 1"/>
    <property type="match status" value="1"/>
</dbReference>
<dbReference type="GeneID" id="113733414"/>
<feature type="region of interest" description="Disordered" evidence="1">
    <location>
        <begin position="1582"/>
        <end position="1615"/>
    </location>
</feature>
<feature type="region of interest" description="Disordered" evidence="1">
    <location>
        <begin position="1211"/>
        <end position="1243"/>
    </location>
</feature>
<evidence type="ECO:0000313" key="3">
    <source>
        <dbReference type="RefSeq" id="XP_071937618.1"/>
    </source>
</evidence>
<feature type="region of interest" description="Disordered" evidence="1">
    <location>
        <begin position="1536"/>
        <end position="1566"/>
    </location>
</feature>
<dbReference type="PANTHER" id="PTHR35764:SF1">
    <property type="entry name" value="PROTEIN SHORTAGE IN CHIASMATA 1"/>
    <property type="match status" value="1"/>
</dbReference>
<accession>A0ABM4X0R5</accession>